<keyword evidence="3" id="KW-0820">tRNA-binding</keyword>
<evidence type="ECO:0000313" key="17">
    <source>
        <dbReference type="Proteomes" id="UP000269352"/>
    </source>
</evidence>
<feature type="domain" description="DUS-like FMN-binding" evidence="15">
    <location>
        <begin position="18"/>
        <end position="304"/>
    </location>
</feature>
<dbReference type="PROSITE" id="PS01136">
    <property type="entry name" value="UPF0034"/>
    <property type="match status" value="1"/>
</dbReference>
<evidence type="ECO:0000259" key="15">
    <source>
        <dbReference type="Pfam" id="PF01207"/>
    </source>
</evidence>
<dbReference type="SUPFAM" id="SSF51395">
    <property type="entry name" value="FMN-linked oxidoreductases"/>
    <property type="match status" value="1"/>
</dbReference>
<evidence type="ECO:0000256" key="7">
    <source>
        <dbReference type="ARBA" id="ARBA00022857"/>
    </source>
</evidence>
<dbReference type="Gene3D" id="3.20.20.70">
    <property type="entry name" value="Aldolase class I"/>
    <property type="match status" value="1"/>
</dbReference>
<dbReference type="Proteomes" id="UP000269352">
    <property type="component" value="Unassembled WGS sequence"/>
</dbReference>
<keyword evidence="9 12" id="KW-0560">Oxidoreductase</keyword>
<keyword evidence="17" id="KW-1185">Reference proteome</keyword>
<dbReference type="InterPro" id="IPR004652">
    <property type="entry name" value="DusB-like"/>
</dbReference>
<dbReference type="CDD" id="cd02801">
    <property type="entry name" value="DUS_like_FMN"/>
    <property type="match status" value="1"/>
</dbReference>
<dbReference type="InterPro" id="IPR001269">
    <property type="entry name" value="DUS_fam"/>
</dbReference>
<comment type="cofactor">
    <cofactor evidence="1 12 14">
        <name>FMN</name>
        <dbReference type="ChEBI" id="CHEBI:58210"/>
    </cofactor>
</comment>
<keyword evidence="5 12" id="KW-0288">FMN</keyword>
<dbReference type="PIRSF" id="PIRSF006621">
    <property type="entry name" value="Dus"/>
    <property type="match status" value="1"/>
</dbReference>
<feature type="binding site" evidence="14">
    <location>
        <position position="73"/>
    </location>
    <ligand>
        <name>FMN</name>
        <dbReference type="ChEBI" id="CHEBI:58210"/>
    </ligand>
</feature>
<keyword evidence="6 12" id="KW-0819">tRNA processing</keyword>
<comment type="similarity">
    <text evidence="12">Belongs to the dus family.</text>
</comment>
<evidence type="ECO:0000256" key="12">
    <source>
        <dbReference type="PIRNR" id="PIRNR006621"/>
    </source>
</evidence>
<dbReference type="InterPro" id="IPR013785">
    <property type="entry name" value="Aldolase_TIM"/>
</dbReference>
<comment type="catalytic activity">
    <reaction evidence="10">
        <text>a 5,6-dihydrouridine in tRNA + NADP(+) = a uridine in tRNA + NADPH + H(+)</text>
        <dbReference type="Rhea" id="RHEA:23624"/>
        <dbReference type="Rhea" id="RHEA-COMP:13339"/>
        <dbReference type="Rhea" id="RHEA-COMP:13887"/>
        <dbReference type="ChEBI" id="CHEBI:15378"/>
        <dbReference type="ChEBI" id="CHEBI:57783"/>
        <dbReference type="ChEBI" id="CHEBI:58349"/>
        <dbReference type="ChEBI" id="CHEBI:65315"/>
        <dbReference type="ChEBI" id="CHEBI:74443"/>
    </reaction>
</comment>
<comment type="function">
    <text evidence="2 12">Catalyzes the synthesis of 5,6-dihydrouridine (D), a modified base found in the D-loop of most tRNAs, via the reduction of the C5-C6 double bond in target uridines.</text>
</comment>
<keyword evidence="8" id="KW-0694">RNA-binding</keyword>
<evidence type="ECO:0000256" key="10">
    <source>
        <dbReference type="ARBA" id="ARBA00048205"/>
    </source>
</evidence>
<protein>
    <recommendedName>
        <fullName evidence="12">tRNA-dihydrouridine synthase</fullName>
        <ecNumber evidence="12">1.3.1.-</ecNumber>
    </recommendedName>
</protein>
<keyword evidence="7" id="KW-0521">NADP</keyword>
<evidence type="ECO:0000256" key="4">
    <source>
        <dbReference type="ARBA" id="ARBA00022630"/>
    </source>
</evidence>
<evidence type="ECO:0000256" key="8">
    <source>
        <dbReference type="ARBA" id="ARBA00022884"/>
    </source>
</evidence>
<dbReference type="PANTHER" id="PTHR45846">
    <property type="entry name" value="TRNA-DIHYDROURIDINE(47) SYNTHASE [NAD(P)(+)]-LIKE"/>
    <property type="match status" value="1"/>
</dbReference>
<evidence type="ECO:0000256" key="14">
    <source>
        <dbReference type="PIRSR" id="PIRSR006621-2"/>
    </source>
</evidence>
<evidence type="ECO:0000256" key="3">
    <source>
        <dbReference type="ARBA" id="ARBA00022555"/>
    </source>
</evidence>
<evidence type="ECO:0000256" key="5">
    <source>
        <dbReference type="ARBA" id="ARBA00022643"/>
    </source>
</evidence>
<dbReference type="EC" id="1.3.1.-" evidence="12"/>
<dbReference type="NCBIfam" id="TIGR00737">
    <property type="entry name" value="nifR3_yhdG"/>
    <property type="match status" value="1"/>
</dbReference>
<evidence type="ECO:0000256" key="6">
    <source>
        <dbReference type="ARBA" id="ARBA00022694"/>
    </source>
</evidence>
<keyword evidence="14" id="KW-0547">Nucleotide-binding</keyword>
<feature type="binding site" evidence="14">
    <location>
        <begin position="228"/>
        <end position="229"/>
    </location>
    <ligand>
        <name>FMN</name>
        <dbReference type="ChEBI" id="CHEBI:58210"/>
    </ligand>
</feature>
<dbReference type="GO" id="GO:0000049">
    <property type="term" value="F:tRNA binding"/>
    <property type="evidence" value="ECO:0007669"/>
    <property type="project" value="UniProtKB-KW"/>
</dbReference>
<evidence type="ECO:0000256" key="1">
    <source>
        <dbReference type="ARBA" id="ARBA00001917"/>
    </source>
</evidence>
<evidence type="ECO:0000256" key="13">
    <source>
        <dbReference type="PIRSR" id="PIRSR006621-1"/>
    </source>
</evidence>
<comment type="caution">
    <text evidence="16">The sequence shown here is derived from an EMBL/GenBank/DDBJ whole genome shotgun (WGS) entry which is preliminary data.</text>
</comment>
<evidence type="ECO:0000256" key="9">
    <source>
        <dbReference type="ARBA" id="ARBA00023002"/>
    </source>
</evidence>
<dbReference type="InterPro" id="IPR035587">
    <property type="entry name" value="DUS-like_FMN-bd"/>
</dbReference>
<evidence type="ECO:0000256" key="2">
    <source>
        <dbReference type="ARBA" id="ARBA00002790"/>
    </source>
</evidence>
<proteinExistence type="inferred from homology"/>
<dbReference type="AlphaFoldDB" id="A0A388TCN5"/>
<keyword evidence="4 12" id="KW-0285">Flavoprotein</keyword>
<feature type="binding site" evidence="14">
    <location>
        <position position="173"/>
    </location>
    <ligand>
        <name>FMN</name>
        <dbReference type="ChEBI" id="CHEBI:58210"/>
    </ligand>
</feature>
<reference evidence="16 17" key="1">
    <citation type="journal article" date="2019" name="ISME J.">
        <title>Genome analyses of uncultured TG2/ZB3 bacteria in 'Margulisbacteria' specifically attached to ectosymbiotic spirochetes of protists in the termite gut.</title>
        <authorList>
            <person name="Utami Y.D."/>
            <person name="Kuwahara H."/>
            <person name="Igai K."/>
            <person name="Murakami T."/>
            <person name="Sugaya K."/>
            <person name="Morikawa T."/>
            <person name="Nagura Y."/>
            <person name="Yuki M."/>
            <person name="Deevong P."/>
            <person name="Inoue T."/>
            <person name="Kihara K."/>
            <person name="Lo N."/>
            <person name="Yamada A."/>
            <person name="Ohkuma M."/>
            <person name="Hongoh Y."/>
        </authorList>
    </citation>
    <scope>NUCLEOTIDE SEQUENCE [LARGE SCALE GENOMIC DNA]</scope>
    <source>
        <strain evidence="16">NkOx7-01</strain>
    </source>
</reference>
<sequence>MDGEFKLGNLTLRGKTLAAPLAGISDLVYREICLEHGAGLTYTEMISTAGLARQNRKTLGYLATRRDRPAGVQLFGKNPEEFARAVDFLAENTDFACIDINMGCPVRKVVSSGSGAALMQNLPLAREIIEITAAKSPAPVTVKFRLGWDARNLNFLELGKIAEQAGAAAVTLHARTRQQAYTGQADWSKIKELAAAVRIPVIGNGDVKNRADAGALLAQTGCAAAMIGRAAIGNPWIFETEDIEPSPQQRAAMYLEHTRRLLQYKPDNEHKTIAEMRKFAARYINGFTGAAELRRKINVISGYAALEKLLRGVLNPA</sequence>
<dbReference type="PANTHER" id="PTHR45846:SF1">
    <property type="entry name" value="TRNA-DIHYDROURIDINE(47) SYNTHASE [NAD(P)(+)]-LIKE"/>
    <property type="match status" value="1"/>
</dbReference>
<name>A0A388TCN5_TERA1</name>
<evidence type="ECO:0000256" key="11">
    <source>
        <dbReference type="ARBA" id="ARBA00048802"/>
    </source>
</evidence>
<feature type="binding site" evidence="14">
    <location>
        <position position="143"/>
    </location>
    <ligand>
        <name>FMN</name>
        <dbReference type="ChEBI" id="CHEBI:58210"/>
    </ligand>
</feature>
<dbReference type="Gene3D" id="1.10.1200.80">
    <property type="entry name" value="Putative flavin oxidoreducatase, domain 2"/>
    <property type="match status" value="1"/>
</dbReference>
<dbReference type="Pfam" id="PF01207">
    <property type="entry name" value="Dus"/>
    <property type="match status" value="1"/>
</dbReference>
<dbReference type="EMBL" id="BGZN01000031">
    <property type="protein sequence ID" value="GBR74131.1"/>
    <property type="molecule type" value="Genomic_DNA"/>
</dbReference>
<feature type="active site" description="Proton donor" evidence="13">
    <location>
        <position position="104"/>
    </location>
</feature>
<dbReference type="InterPro" id="IPR018517">
    <property type="entry name" value="tRNA_hU_synthase_CS"/>
</dbReference>
<comment type="catalytic activity">
    <reaction evidence="11">
        <text>a 5,6-dihydrouridine in tRNA + NAD(+) = a uridine in tRNA + NADH + H(+)</text>
        <dbReference type="Rhea" id="RHEA:54452"/>
        <dbReference type="Rhea" id="RHEA-COMP:13339"/>
        <dbReference type="Rhea" id="RHEA-COMP:13887"/>
        <dbReference type="ChEBI" id="CHEBI:15378"/>
        <dbReference type="ChEBI" id="CHEBI:57540"/>
        <dbReference type="ChEBI" id="CHEBI:57945"/>
        <dbReference type="ChEBI" id="CHEBI:65315"/>
        <dbReference type="ChEBI" id="CHEBI:74443"/>
    </reaction>
</comment>
<accession>A0A388TCN5</accession>
<dbReference type="GO" id="GO:0050660">
    <property type="term" value="F:flavin adenine dinucleotide binding"/>
    <property type="evidence" value="ECO:0007669"/>
    <property type="project" value="InterPro"/>
</dbReference>
<dbReference type="InterPro" id="IPR024036">
    <property type="entry name" value="tRNA-dHydroUridine_Synthase_C"/>
</dbReference>
<organism evidence="16 17">
    <name type="scientific">Termititenax aidoneus</name>
    <dbReference type="NCBI Taxonomy" id="2218524"/>
    <lineage>
        <taxon>Bacteria</taxon>
        <taxon>Bacillati</taxon>
        <taxon>Candidatus Margulisiibacteriota</taxon>
        <taxon>Candidatus Termititenacia</taxon>
        <taxon>Candidatus Termititenacales</taxon>
        <taxon>Candidatus Termititenacaceae</taxon>
        <taxon>Candidatus Termititenax</taxon>
    </lineage>
</organism>
<evidence type="ECO:0000313" key="16">
    <source>
        <dbReference type="EMBL" id="GBR74131.1"/>
    </source>
</evidence>
<gene>
    <name evidence="16" type="primary">dusB</name>
    <name evidence="16" type="ORF">NO1_1360</name>
</gene>
<dbReference type="GO" id="GO:0017150">
    <property type="term" value="F:tRNA dihydrouridine synthase activity"/>
    <property type="evidence" value="ECO:0007669"/>
    <property type="project" value="InterPro"/>
</dbReference>